<dbReference type="PANTHER" id="PTHR32182">
    <property type="entry name" value="DNA REPLICATION AND REPAIR PROTEIN RECF"/>
    <property type="match status" value="1"/>
</dbReference>
<evidence type="ECO:0008006" key="3">
    <source>
        <dbReference type="Google" id="ProtNLM"/>
    </source>
</evidence>
<name>A0AB38YJ87_9GAMM</name>
<feature type="coiled-coil region" evidence="1">
    <location>
        <begin position="692"/>
        <end position="822"/>
    </location>
</feature>
<dbReference type="InterPro" id="IPR027417">
    <property type="entry name" value="P-loop_NTPase"/>
</dbReference>
<organism evidence="2">
    <name type="scientific">Salinispirillum sp. LH 10-3-1</name>
    <dbReference type="NCBI Taxonomy" id="2952525"/>
    <lineage>
        <taxon>Bacteria</taxon>
        <taxon>Pseudomonadati</taxon>
        <taxon>Pseudomonadota</taxon>
        <taxon>Gammaproteobacteria</taxon>
        <taxon>Oceanospirillales</taxon>
        <taxon>Saccharospirillaceae</taxon>
        <taxon>Salinispirillum</taxon>
    </lineage>
</organism>
<dbReference type="RefSeq" id="WP_304996551.1">
    <property type="nucleotide sequence ID" value="NZ_CP101717.1"/>
</dbReference>
<keyword evidence="1" id="KW-0175">Coiled coil</keyword>
<dbReference type="Pfam" id="PF13555">
    <property type="entry name" value="AAA_29"/>
    <property type="match status" value="1"/>
</dbReference>
<feature type="coiled-coil region" evidence="1">
    <location>
        <begin position="250"/>
        <end position="277"/>
    </location>
</feature>
<proteinExistence type="predicted"/>
<dbReference type="Pfam" id="PF13558">
    <property type="entry name" value="SbcC_Walker_B"/>
    <property type="match status" value="1"/>
</dbReference>
<gene>
    <name evidence="2" type="ORF">NFC81_05635</name>
</gene>
<accession>A0AB38YJ87</accession>
<evidence type="ECO:0000256" key="1">
    <source>
        <dbReference type="SAM" id="Coils"/>
    </source>
</evidence>
<feature type="coiled-coil region" evidence="1">
    <location>
        <begin position="488"/>
        <end position="522"/>
    </location>
</feature>
<sequence>MFLKKFVFVNWGNIPAQEFDFGPINLFSGGNGSGKTTAADAIQTIMTAAHDNLFQFNPGQEEATQRGRGKQVRTLASYVLGCDDGSYARPEPTVGYLAAVFHPTQGESGEPFTAVIGMSARIEKNGQQQTARLNDQQFYLVQGHELSLGDFITESDLVGREVVPMGKLHKQLQKRLGAQVVEKYDTKKQYLRRLYAALRGREDALSEREALNAARAFSRFMAYKPVRSINGFVANEILEPKDLGEAIRTVSDLMKTINAMEGEANRLSKNIARLSQSKKQADQYVDQWIERHVLAYTLAQARYKRDQDAYLTAKNAQTDLVDQFDQRTRERQLAETQRQQVRQEQVALEARRMGISELKDKAVLESTQEKASKVLQFTSQSLVTADKARVVLTRAIADIAQLWSSERERLQAEGLSKEALRLADDSPKLQQVLTQLGDELARLLNRDWVDLDAMENSVQSTLELESQINQWMKRWLEKDRYVENTSLRDWLAKVLDRRQQRLQQLERQWQQKSADTQALEQSRIHYPGFVRSALEAIRRQLPEADASVLCDHVSVTDSQWQNVVEAYLGLARFGIVVAPEYEAEAARIVRQLPGRDGRARVIQGTRAKEDVARLSPVKDSLVDVLAFSHATAKDYLLASYGNVQRVDSIDALRHTRRGICVEGMGSGGYAMYRCELDESDLVFGQGARERAARARGEELQQLRVDMAQLEAECQRLAQLFSAVDQLTQVSVSEPYQALLQAQRDLQSAERQLADLDITQFKSLDDEFERLRDKASQLDDQIRTLDADLGKLQEQREQCDRLCKRLSEQQEKTQQAVEDHENHLEDLTHIWPDFAVDERLTLADQEAESADPDSLESRHTNMLNELNALAHDLERNVLEHNQHCQPSDAMVFAADFGQAHSVDFFSQVAGLNLEIGRIHKRLKNNVLVEKQDQLTRLRDSFNDTFVTNLCHAIYHAINDGKRILEELNQELEHHRFGADKERYWFDWSWVPEYQEYWQFFEEVTRSPGLGEKQTLFTLELSAKSQRVRDQIMGMLLDEDEQRALRELERISDYRNYRNYEIYKQPANKEPIALSQYGTGSGGQLETPAYIIRSAAITSAFRFNEGDAHLRMVLVDEAFSKMDEARSKEVIEYLTESLGLQLLFIMPTSKSGPFMDLISNQFVFSKVPTANGMRIGELNSRVLVDRQRCNTEQIQNLWANHRRIIRHQAELDFMEAFAE</sequence>
<dbReference type="EMBL" id="CP101717">
    <property type="protein sequence ID" value="WLD59260.1"/>
    <property type="molecule type" value="Genomic_DNA"/>
</dbReference>
<dbReference type="SUPFAM" id="SSF52540">
    <property type="entry name" value="P-loop containing nucleoside triphosphate hydrolases"/>
    <property type="match status" value="1"/>
</dbReference>
<reference evidence="2" key="1">
    <citation type="submission" date="2022-07" db="EMBL/GenBank/DDBJ databases">
        <title>Complete genome sequence of Salinispirillum sp. LH10-3-1 capable of multiple carbohydrate inversion isolated from a soda lake.</title>
        <authorList>
            <person name="Liu J."/>
            <person name="Zhai Y."/>
            <person name="Zhang H."/>
            <person name="Yang H."/>
            <person name="Qu J."/>
            <person name="Li J."/>
        </authorList>
    </citation>
    <scope>NUCLEOTIDE SEQUENCE</scope>
    <source>
        <strain evidence="2">LH 10-3-1</strain>
    </source>
</reference>
<dbReference type="GO" id="GO:0000731">
    <property type="term" value="P:DNA synthesis involved in DNA repair"/>
    <property type="evidence" value="ECO:0007669"/>
    <property type="project" value="TreeGrafter"/>
</dbReference>
<evidence type="ECO:0000313" key="2">
    <source>
        <dbReference type="EMBL" id="WLD59260.1"/>
    </source>
</evidence>
<dbReference type="Gene3D" id="3.40.50.300">
    <property type="entry name" value="P-loop containing nucleotide triphosphate hydrolases"/>
    <property type="match status" value="1"/>
</dbReference>
<feature type="coiled-coil region" evidence="1">
    <location>
        <begin position="855"/>
        <end position="882"/>
    </location>
</feature>
<protein>
    <recommendedName>
        <fullName evidence="3">AAA family ATPase</fullName>
    </recommendedName>
</protein>
<dbReference type="GO" id="GO:0006302">
    <property type="term" value="P:double-strand break repair"/>
    <property type="evidence" value="ECO:0007669"/>
    <property type="project" value="TreeGrafter"/>
</dbReference>
<dbReference type="PANTHER" id="PTHR32182:SF0">
    <property type="entry name" value="DNA REPLICATION AND REPAIR PROTEIN RECF"/>
    <property type="match status" value="1"/>
</dbReference>
<dbReference type="AlphaFoldDB" id="A0AB38YJ87"/>